<dbReference type="InParanoid" id="A0A1J7J588"/>
<dbReference type="Proteomes" id="UP000182658">
    <property type="component" value="Unassembled WGS sequence"/>
</dbReference>
<evidence type="ECO:0000313" key="2">
    <source>
        <dbReference type="Proteomes" id="UP000182658"/>
    </source>
</evidence>
<gene>
    <name evidence="1" type="ORF">CONLIGDRAFT_377902</name>
</gene>
<name>A0A1J7J588_9PEZI</name>
<evidence type="ECO:0000313" key="1">
    <source>
        <dbReference type="EMBL" id="OIW28465.1"/>
    </source>
</evidence>
<dbReference type="AlphaFoldDB" id="A0A1J7J588"/>
<reference evidence="1 2" key="1">
    <citation type="submission" date="2016-10" db="EMBL/GenBank/DDBJ databases">
        <title>Draft genome sequence of Coniochaeta ligniaria NRRL30616, a lignocellulolytic fungus for bioabatement of inhibitors in plant biomass hydrolysates.</title>
        <authorList>
            <consortium name="DOE Joint Genome Institute"/>
            <person name="Jimenez D.J."/>
            <person name="Hector R.E."/>
            <person name="Riley R."/>
            <person name="Sun H."/>
            <person name="Grigoriev I.V."/>
            <person name="Van Elsas J.D."/>
            <person name="Nichols N.N."/>
        </authorList>
    </citation>
    <scope>NUCLEOTIDE SEQUENCE [LARGE SCALE GENOMIC DNA]</scope>
    <source>
        <strain evidence="1 2">NRRL 30616</strain>
    </source>
</reference>
<proteinExistence type="predicted"/>
<keyword evidence="2" id="KW-1185">Reference proteome</keyword>
<accession>A0A1J7J588</accession>
<organism evidence="1 2">
    <name type="scientific">Coniochaeta ligniaria NRRL 30616</name>
    <dbReference type="NCBI Taxonomy" id="1408157"/>
    <lineage>
        <taxon>Eukaryota</taxon>
        <taxon>Fungi</taxon>
        <taxon>Dikarya</taxon>
        <taxon>Ascomycota</taxon>
        <taxon>Pezizomycotina</taxon>
        <taxon>Sordariomycetes</taxon>
        <taxon>Sordariomycetidae</taxon>
        <taxon>Coniochaetales</taxon>
        <taxon>Coniochaetaceae</taxon>
        <taxon>Coniochaeta</taxon>
    </lineage>
</organism>
<sequence>MLIKQMDEIELESGGVCPVDLPERPLFASRCSVLSGATIRRRRPRLRNSPRCAMTPVLNCSSSPFDINDSHKPQRRNLSRLQCACLGTWATFPLSFCDEGLRHNVHVQPSSD</sequence>
<protein>
    <submittedName>
        <fullName evidence="1">Uncharacterized protein</fullName>
    </submittedName>
</protein>
<dbReference type="EMBL" id="KV875098">
    <property type="protein sequence ID" value="OIW28465.1"/>
    <property type="molecule type" value="Genomic_DNA"/>
</dbReference>